<name>A0A284S758_ARMOS</name>
<dbReference type="EMBL" id="FUEG01000038">
    <property type="protein sequence ID" value="SJL16833.1"/>
    <property type="molecule type" value="Genomic_DNA"/>
</dbReference>
<sequence length="226" mass="25397">MIICENPKIQAFNAIKADHLLSFIHCKDPVNSTFSENPLAMTNIDHFYFEPLNMKRPVVFNIKHSWKVFRITEESEDEAWIYDLSGKWLLQLTRKRNGDVVFQTGWVAKIAIDFQDAVNCIQFILSHPSFVLNVPLPHHFDVGLLTEPLRSDDHASKVCTLAIIAMGIRHSTDASADGSESVLQISVCLIGDIHICRCGCAWISTSVASALQISICFSQKPNFHIS</sequence>
<evidence type="ECO:0000313" key="2">
    <source>
        <dbReference type="Proteomes" id="UP000219338"/>
    </source>
</evidence>
<gene>
    <name evidence="1" type="ORF">ARMOST_20362</name>
</gene>
<dbReference type="AlphaFoldDB" id="A0A284S758"/>
<proteinExistence type="predicted"/>
<accession>A0A284S758</accession>
<dbReference type="OMA" id="SEDEAWI"/>
<reference evidence="2" key="1">
    <citation type="journal article" date="2017" name="Nat. Ecol. Evol.">
        <title>Genome expansion and lineage-specific genetic innovations in the forest pathogenic fungi Armillaria.</title>
        <authorList>
            <person name="Sipos G."/>
            <person name="Prasanna A.N."/>
            <person name="Walter M.C."/>
            <person name="O'Connor E."/>
            <person name="Balint B."/>
            <person name="Krizsan K."/>
            <person name="Kiss B."/>
            <person name="Hess J."/>
            <person name="Varga T."/>
            <person name="Slot J."/>
            <person name="Riley R."/>
            <person name="Boka B."/>
            <person name="Rigling D."/>
            <person name="Barry K."/>
            <person name="Lee J."/>
            <person name="Mihaltcheva S."/>
            <person name="LaButti K."/>
            <person name="Lipzen A."/>
            <person name="Waldron R."/>
            <person name="Moloney N.M."/>
            <person name="Sperisen C."/>
            <person name="Kredics L."/>
            <person name="Vagvoelgyi C."/>
            <person name="Patrignani A."/>
            <person name="Fitzpatrick D."/>
            <person name="Nagy I."/>
            <person name="Doyle S."/>
            <person name="Anderson J.B."/>
            <person name="Grigoriev I.V."/>
            <person name="Gueldener U."/>
            <person name="Muensterkoetter M."/>
            <person name="Nagy L.G."/>
        </authorList>
    </citation>
    <scope>NUCLEOTIDE SEQUENCE [LARGE SCALE GENOMIC DNA]</scope>
    <source>
        <strain evidence="2">C18/9</strain>
    </source>
</reference>
<dbReference type="OrthoDB" id="3031447at2759"/>
<protein>
    <submittedName>
        <fullName evidence="1">Uncharacterized protein</fullName>
    </submittedName>
</protein>
<dbReference type="Proteomes" id="UP000219338">
    <property type="component" value="Unassembled WGS sequence"/>
</dbReference>
<keyword evidence="2" id="KW-1185">Reference proteome</keyword>
<organism evidence="1 2">
    <name type="scientific">Armillaria ostoyae</name>
    <name type="common">Armillaria root rot fungus</name>
    <dbReference type="NCBI Taxonomy" id="47428"/>
    <lineage>
        <taxon>Eukaryota</taxon>
        <taxon>Fungi</taxon>
        <taxon>Dikarya</taxon>
        <taxon>Basidiomycota</taxon>
        <taxon>Agaricomycotina</taxon>
        <taxon>Agaricomycetes</taxon>
        <taxon>Agaricomycetidae</taxon>
        <taxon>Agaricales</taxon>
        <taxon>Marasmiineae</taxon>
        <taxon>Physalacriaceae</taxon>
        <taxon>Armillaria</taxon>
    </lineage>
</organism>
<evidence type="ECO:0000313" key="1">
    <source>
        <dbReference type="EMBL" id="SJL16833.1"/>
    </source>
</evidence>